<name>G3PY65_GASAC</name>
<reference evidence="2" key="1">
    <citation type="submission" date="2006-01" db="EMBL/GenBank/DDBJ databases">
        <authorList>
            <person name="Lindblad-Toh K."/>
            <person name="Mauceli E."/>
            <person name="Grabherr M."/>
            <person name="Chang J.L."/>
            <person name="Lander E.S."/>
        </authorList>
    </citation>
    <scope>NUCLEOTIDE SEQUENCE [LARGE SCALE GENOMIC DNA]</scope>
</reference>
<feature type="compositionally biased region" description="Basic and acidic residues" evidence="1">
    <location>
        <begin position="23"/>
        <end position="34"/>
    </location>
</feature>
<evidence type="ECO:0000256" key="1">
    <source>
        <dbReference type="SAM" id="MobiDB-lite"/>
    </source>
</evidence>
<proteinExistence type="predicted"/>
<dbReference type="Ensembl" id="ENSGACT00000022597.1">
    <property type="protein sequence ID" value="ENSGACP00000022554.1"/>
    <property type="gene ID" value="ENSGACG00000017079.1"/>
</dbReference>
<organism evidence="2">
    <name type="scientific">Gasterosteus aculeatus</name>
    <name type="common">Three-spined stickleback</name>
    <dbReference type="NCBI Taxonomy" id="69293"/>
    <lineage>
        <taxon>Eukaryota</taxon>
        <taxon>Metazoa</taxon>
        <taxon>Chordata</taxon>
        <taxon>Craniata</taxon>
        <taxon>Vertebrata</taxon>
        <taxon>Euteleostomi</taxon>
        <taxon>Actinopterygii</taxon>
        <taxon>Neopterygii</taxon>
        <taxon>Teleostei</taxon>
        <taxon>Neoteleostei</taxon>
        <taxon>Acanthomorphata</taxon>
        <taxon>Eupercaria</taxon>
        <taxon>Perciformes</taxon>
        <taxon>Cottioidei</taxon>
        <taxon>Gasterosteales</taxon>
        <taxon>Gasterosteidae</taxon>
        <taxon>Gasterosteus</taxon>
    </lineage>
</organism>
<dbReference type="InParanoid" id="G3PY65"/>
<dbReference type="AlphaFoldDB" id="G3PY65"/>
<dbReference type="Bgee" id="ENSGACG00000017079">
    <property type="expression patterns" value="Expressed in pharyngeal gill and 13 other cell types or tissues"/>
</dbReference>
<feature type="region of interest" description="Disordered" evidence="1">
    <location>
        <begin position="1"/>
        <end position="34"/>
    </location>
</feature>
<evidence type="ECO:0000313" key="2">
    <source>
        <dbReference type="Ensembl" id="ENSGACP00000022554.1"/>
    </source>
</evidence>
<reference evidence="2" key="2">
    <citation type="submission" date="2024-04" db="UniProtKB">
        <authorList>
            <consortium name="Ensembl"/>
        </authorList>
    </citation>
    <scope>IDENTIFICATION</scope>
</reference>
<sequence length="96" mass="11012">TPCGEKQWPDIKPAAPPAPLPPRTDEQKNETRERAHNLINAKYSNYLVLKKTDVETVFNIFQNRKENKLLLHMLLTFLLKEFLPNENSLNVSATAP</sequence>
<dbReference type="OMA" id="KQWPDIK"/>
<accession>G3PY65</accession>
<protein>
    <submittedName>
        <fullName evidence="2">Uncharacterized protein</fullName>
    </submittedName>
</protein>